<dbReference type="PATRIC" id="fig|886738.10.peg.923"/>
<keyword evidence="4 5" id="KW-0472">Membrane</keyword>
<accession>F3KK24</accession>
<dbReference type="Pfam" id="PF02535">
    <property type="entry name" value="Zip"/>
    <property type="match status" value="1"/>
</dbReference>
<feature type="transmembrane region" description="Helical" evidence="5">
    <location>
        <begin position="90"/>
        <end position="109"/>
    </location>
</feature>
<keyword evidence="2 5" id="KW-0812">Transmembrane</keyword>
<proteinExistence type="predicted"/>
<gene>
    <name evidence="6" type="ORF">Nlim_0837</name>
</gene>
<evidence type="ECO:0000256" key="5">
    <source>
        <dbReference type="SAM" id="Phobius"/>
    </source>
</evidence>
<dbReference type="Proteomes" id="UP000004348">
    <property type="component" value="Chromosome"/>
</dbReference>
<organism evidence="6">
    <name type="scientific">Candidatus Nitrosarchaeum limnium SFB1</name>
    <dbReference type="NCBI Taxonomy" id="886738"/>
    <lineage>
        <taxon>Archaea</taxon>
        <taxon>Nitrososphaerota</taxon>
        <taxon>Nitrososphaeria</taxon>
        <taxon>Nitrosopumilales</taxon>
        <taxon>Nitrosopumilaceae</taxon>
        <taxon>Nitrosarchaeum</taxon>
    </lineage>
</organism>
<dbReference type="EMBL" id="AEGP01000033">
    <property type="protein sequence ID" value="EGG42191.1"/>
    <property type="molecule type" value="Genomic_DNA"/>
</dbReference>
<feature type="transmembrane region" description="Helical" evidence="5">
    <location>
        <begin position="31"/>
        <end position="52"/>
    </location>
</feature>
<dbReference type="InterPro" id="IPR003689">
    <property type="entry name" value="ZIP"/>
</dbReference>
<evidence type="ECO:0000256" key="3">
    <source>
        <dbReference type="ARBA" id="ARBA00022989"/>
    </source>
</evidence>
<evidence type="ECO:0000313" key="6">
    <source>
        <dbReference type="EMBL" id="EGG42191.1"/>
    </source>
</evidence>
<reference evidence="6" key="1">
    <citation type="journal article" date="2011" name="PLoS ONE">
        <title>Genome of a low-salinity ammonia-oxidizing archaeon determined by single-cell and metagenomic analysis.</title>
        <authorList>
            <person name="Blainey P.C."/>
            <person name="Mosier A.C."/>
            <person name="Potanina A."/>
            <person name="Francis C.A."/>
            <person name="Quake S.R."/>
        </authorList>
    </citation>
    <scope>NUCLEOTIDE SEQUENCE [LARGE SCALE GENOMIC DNA]</scope>
    <source>
        <strain evidence="6">SFB1</strain>
    </source>
</reference>
<feature type="transmembrane region" description="Helical" evidence="5">
    <location>
        <begin position="58"/>
        <end position="78"/>
    </location>
</feature>
<sequence>MLAIGIQNIPEGLAVGFSLIATEKYSRRKSFCYAFLSGAVETPLTILGALWIASFYALLPYVMGFAAGAMIFVIGHEIIPETQRQKTDPLPTIMLMIGLIVMLMLDVSLK</sequence>
<dbReference type="HOGENOM" id="CLU_015114_11_1_2"/>
<protein>
    <submittedName>
        <fullName evidence="6">Putative divalent heavy-metal cations transporter</fullName>
    </submittedName>
</protein>
<dbReference type="AlphaFoldDB" id="F3KK24"/>
<dbReference type="GO" id="GO:0016020">
    <property type="term" value="C:membrane"/>
    <property type="evidence" value="ECO:0007669"/>
    <property type="project" value="UniProtKB-SubCell"/>
</dbReference>
<name>F3KK24_9ARCH</name>
<evidence type="ECO:0000256" key="4">
    <source>
        <dbReference type="ARBA" id="ARBA00023136"/>
    </source>
</evidence>
<dbReference type="GO" id="GO:0046873">
    <property type="term" value="F:metal ion transmembrane transporter activity"/>
    <property type="evidence" value="ECO:0007669"/>
    <property type="project" value="InterPro"/>
</dbReference>
<comment type="subcellular location">
    <subcellularLocation>
        <location evidence="1">Membrane</location>
        <topology evidence="1">Multi-pass membrane protein</topology>
    </subcellularLocation>
</comment>
<keyword evidence="3 5" id="KW-1133">Transmembrane helix</keyword>
<evidence type="ECO:0000256" key="1">
    <source>
        <dbReference type="ARBA" id="ARBA00004141"/>
    </source>
</evidence>
<comment type="caution">
    <text evidence="6">The sequence shown here is derived from an EMBL/GenBank/DDBJ whole genome shotgun (WGS) entry which is preliminary data.</text>
</comment>
<evidence type="ECO:0000256" key="2">
    <source>
        <dbReference type="ARBA" id="ARBA00022692"/>
    </source>
</evidence>
<dbReference type="STRING" id="886738.Nlim_0837"/>